<feature type="non-terminal residue" evidence="2">
    <location>
        <position position="307"/>
    </location>
</feature>
<dbReference type="InterPro" id="IPR050863">
    <property type="entry name" value="CenT-Element_Derived"/>
</dbReference>
<dbReference type="GO" id="GO:0003677">
    <property type="term" value="F:DNA binding"/>
    <property type="evidence" value="ECO:0007669"/>
    <property type="project" value="TreeGrafter"/>
</dbReference>
<feature type="domain" description="DDE-1" evidence="1">
    <location>
        <begin position="144"/>
        <end position="243"/>
    </location>
</feature>
<sequence>VFDVSGKEPSKKWVQRFLKAHPEINAKRPRPLDPKRARAFNPATVQAHCELLAEVISKYEIPVENIYNTDEKGIQLGGGRKSSTTERIFAATDQNHYILKGDSLLLITFIETVCADGTLCPPGVIMPPGATGEWYMVEGIGCFSQSANGWTDNLICHQWFEKAFIPFAKSRNISGKPILLISDGHQSHETPEMRTLAFDNCIILYSLPPKTTHKLQPLDVGVFGPLQVAWTKHCETRAIQRNPITQYNVVSEYMQIRAQSMTSSVISAAFCKTGIWPTDFSKFSAEDFAPSKHSSTVPSFPPSFPDS</sequence>
<evidence type="ECO:0000313" key="2">
    <source>
        <dbReference type="EMBL" id="KIJ44597.1"/>
    </source>
</evidence>
<dbReference type="AlphaFoldDB" id="A0A0C9VQJ7"/>
<name>A0A0C9VQJ7_SPHS4</name>
<dbReference type="GO" id="GO:0005634">
    <property type="term" value="C:nucleus"/>
    <property type="evidence" value="ECO:0007669"/>
    <property type="project" value="TreeGrafter"/>
</dbReference>
<dbReference type="PANTHER" id="PTHR19303">
    <property type="entry name" value="TRANSPOSON"/>
    <property type="match status" value="1"/>
</dbReference>
<evidence type="ECO:0000313" key="3">
    <source>
        <dbReference type="Proteomes" id="UP000054279"/>
    </source>
</evidence>
<organism evidence="2 3">
    <name type="scientific">Sphaerobolus stellatus (strain SS14)</name>
    <dbReference type="NCBI Taxonomy" id="990650"/>
    <lineage>
        <taxon>Eukaryota</taxon>
        <taxon>Fungi</taxon>
        <taxon>Dikarya</taxon>
        <taxon>Basidiomycota</taxon>
        <taxon>Agaricomycotina</taxon>
        <taxon>Agaricomycetes</taxon>
        <taxon>Phallomycetidae</taxon>
        <taxon>Geastrales</taxon>
        <taxon>Sphaerobolaceae</taxon>
        <taxon>Sphaerobolus</taxon>
    </lineage>
</organism>
<dbReference type="InterPro" id="IPR004875">
    <property type="entry name" value="DDE_SF_endonuclease_dom"/>
</dbReference>
<evidence type="ECO:0000259" key="1">
    <source>
        <dbReference type="Pfam" id="PF03184"/>
    </source>
</evidence>
<proteinExistence type="predicted"/>
<gene>
    <name evidence="2" type="ORF">M422DRAFT_131636</name>
</gene>
<dbReference type="InterPro" id="IPR036397">
    <property type="entry name" value="RNaseH_sf"/>
</dbReference>
<accession>A0A0C9VQJ7</accession>
<dbReference type="OrthoDB" id="3265672at2759"/>
<dbReference type="Gene3D" id="3.30.420.10">
    <property type="entry name" value="Ribonuclease H-like superfamily/Ribonuclease H"/>
    <property type="match status" value="1"/>
</dbReference>
<reference evidence="2 3" key="1">
    <citation type="submission" date="2014-06" db="EMBL/GenBank/DDBJ databases">
        <title>Evolutionary Origins and Diversification of the Mycorrhizal Mutualists.</title>
        <authorList>
            <consortium name="DOE Joint Genome Institute"/>
            <consortium name="Mycorrhizal Genomics Consortium"/>
            <person name="Kohler A."/>
            <person name="Kuo A."/>
            <person name="Nagy L.G."/>
            <person name="Floudas D."/>
            <person name="Copeland A."/>
            <person name="Barry K.W."/>
            <person name="Cichocki N."/>
            <person name="Veneault-Fourrey C."/>
            <person name="LaButti K."/>
            <person name="Lindquist E.A."/>
            <person name="Lipzen A."/>
            <person name="Lundell T."/>
            <person name="Morin E."/>
            <person name="Murat C."/>
            <person name="Riley R."/>
            <person name="Ohm R."/>
            <person name="Sun H."/>
            <person name="Tunlid A."/>
            <person name="Henrissat B."/>
            <person name="Grigoriev I.V."/>
            <person name="Hibbett D.S."/>
            <person name="Martin F."/>
        </authorList>
    </citation>
    <scope>NUCLEOTIDE SEQUENCE [LARGE SCALE GENOMIC DNA]</scope>
    <source>
        <strain evidence="2 3">SS14</strain>
    </source>
</reference>
<dbReference type="Proteomes" id="UP000054279">
    <property type="component" value="Unassembled WGS sequence"/>
</dbReference>
<dbReference type="Pfam" id="PF03184">
    <property type="entry name" value="DDE_1"/>
    <property type="match status" value="1"/>
</dbReference>
<keyword evidence="3" id="KW-1185">Reference proteome</keyword>
<dbReference type="HOGENOM" id="CLU_013929_2_0_1"/>
<dbReference type="EMBL" id="KN837116">
    <property type="protein sequence ID" value="KIJ44597.1"/>
    <property type="molecule type" value="Genomic_DNA"/>
</dbReference>
<dbReference type="PANTHER" id="PTHR19303:SF74">
    <property type="entry name" value="POGO TRANSPOSABLE ELEMENT WITH KRAB DOMAIN"/>
    <property type="match status" value="1"/>
</dbReference>
<feature type="non-terminal residue" evidence="2">
    <location>
        <position position="1"/>
    </location>
</feature>
<protein>
    <recommendedName>
        <fullName evidence="1">DDE-1 domain-containing protein</fullName>
    </recommendedName>
</protein>